<accession>A0A0K0F4H6</accession>
<name>A0A0K0F4H6_STRVS</name>
<feature type="compositionally biased region" description="Basic and acidic residues" evidence="1">
    <location>
        <begin position="91"/>
        <end position="101"/>
    </location>
</feature>
<proteinExistence type="predicted"/>
<reference evidence="3" key="2">
    <citation type="submission" date="2015-08" db="UniProtKB">
        <authorList>
            <consortium name="WormBaseParasite"/>
        </authorList>
    </citation>
    <scope>IDENTIFICATION</scope>
</reference>
<evidence type="ECO:0000313" key="2">
    <source>
        <dbReference type="Proteomes" id="UP000035680"/>
    </source>
</evidence>
<feature type="region of interest" description="Disordered" evidence="1">
    <location>
        <begin position="80"/>
        <end position="126"/>
    </location>
</feature>
<dbReference type="WBParaSite" id="SVE_0371300.1">
    <property type="protein sequence ID" value="SVE_0371300.1"/>
    <property type="gene ID" value="SVE_0371300"/>
</dbReference>
<feature type="compositionally biased region" description="Low complexity" evidence="1">
    <location>
        <begin position="80"/>
        <end position="90"/>
    </location>
</feature>
<evidence type="ECO:0000313" key="3">
    <source>
        <dbReference type="WBParaSite" id="SVE_0371300.1"/>
    </source>
</evidence>
<sequence length="126" mass="14151">MNQNLGGQYNQNDQGDVYDKIYHFLGVVEFLSNPMVGSVLRMEPGFFTRVFRRGRQNNQGINIFKIDLIKNNLGNPYGTYNGPPGSNMDGSFRDGSFRDGSFRGGSFNEGNVNSSPPRRGLFRRMG</sequence>
<reference evidence="2" key="1">
    <citation type="submission" date="2014-07" db="EMBL/GenBank/DDBJ databases">
        <authorList>
            <person name="Martin A.A"/>
            <person name="De Silva N."/>
        </authorList>
    </citation>
    <scope>NUCLEOTIDE SEQUENCE</scope>
</reference>
<keyword evidence="2" id="KW-1185">Reference proteome</keyword>
<dbReference type="AlphaFoldDB" id="A0A0K0F4H6"/>
<organism evidence="2 3">
    <name type="scientific">Strongyloides venezuelensis</name>
    <name type="common">Threadworm</name>
    <dbReference type="NCBI Taxonomy" id="75913"/>
    <lineage>
        <taxon>Eukaryota</taxon>
        <taxon>Metazoa</taxon>
        <taxon>Ecdysozoa</taxon>
        <taxon>Nematoda</taxon>
        <taxon>Chromadorea</taxon>
        <taxon>Rhabditida</taxon>
        <taxon>Tylenchina</taxon>
        <taxon>Panagrolaimomorpha</taxon>
        <taxon>Strongyloidoidea</taxon>
        <taxon>Strongyloididae</taxon>
        <taxon>Strongyloides</taxon>
    </lineage>
</organism>
<evidence type="ECO:0000256" key="1">
    <source>
        <dbReference type="SAM" id="MobiDB-lite"/>
    </source>
</evidence>
<dbReference type="Proteomes" id="UP000035680">
    <property type="component" value="Unassembled WGS sequence"/>
</dbReference>
<protein>
    <submittedName>
        <fullName evidence="3">FMRFamide-related neuropeptide</fullName>
    </submittedName>
</protein>